<keyword evidence="1" id="KW-0560">Oxidoreductase</keyword>
<dbReference type="OrthoDB" id="9776438at2"/>
<dbReference type="Pfam" id="PF00296">
    <property type="entry name" value="Bac_luciferase"/>
    <property type="match status" value="1"/>
</dbReference>
<protein>
    <submittedName>
        <fullName evidence="4">Flavin-dependent oxidoreductase, F420-dependent methylene-tetrahydromethanopterin reductase</fullName>
    </submittedName>
</protein>
<dbReference type="InterPro" id="IPR011251">
    <property type="entry name" value="Luciferase-like_dom"/>
</dbReference>
<keyword evidence="2" id="KW-0503">Monooxygenase</keyword>
<evidence type="ECO:0000259" key="3">
    <source>
        <dbReference type="Pfam" id="PF00296"/>
    </source>
</evidence>
<dbReference type="SUPFAM" id="SSF51679">
    <property type="entry name" value="Bacterial luciferase-like"/>
    <property type="match status" value="1"/>
</dbReference>
<dbReference type="InterPro" id="IPR036661">
    <property type="entry name" value="Luciferase-like_sf"/>
</dbReference>
<gene>
    <name evidence="4" type="ORF">FRACA_2130009</name>
</gene>
<evidence type="ECO:0000256" key="1">
    <source>
        <dbReference type="ARBA" id="ARBA00023002"/>
    </source>
</evidence>
<dbReference type="PANTHER" id="PTHR30137">
    <property type="entry name" value="LUCIFERASE-LIKE MONOOXYGENASE"/>
    <property type="match status" value="1"/>
</dbReference>
<dbReference type="InterPro" id="IPR050766">
    <property type="entry name" value="Bact_Lucif_Oxidored"/>
</dbReference>
<dbReference type="Gene3D" id="3.20.20.30">
    <property type="entry name" value="Luciferase-like domain"/>
    <property type="match status" value="1"/>
</dbReference>
<dbReference type="Proteomes" id="UP000234331">
    <property type="component" value="Unassembled WGS sequence"/>
</dbReference>
<proteinExistence type="predicted"/>
<organism evidence="4 5">
    <name type="scientific">Frankia canadensis</name>
    <dbReference type="NCBI Taxonomy" id="1836972"/>
    <lineage>
        <taxon>Bacteria</taxon>
        <taxon>Bacillati</taxon>
        <taxon>Actinomycetota</taxon>
        <taxon>Actinomycetes</taxon>
        <taxon>Frankiales</taxon>
        <taxon>Frankiaceae</taxon>
        <taxon>Frankia</taxon>
    </lineage>
</organism>
<dbReference type="GO" id="GO:0005829">
    <property type="term" value="C:cytosol"/>
    <property type="evidence" value="ECO:0007669"/>
    <property type="project" value="TreeGrafter"/>
</dbReference>
<evidence type="ECO:0000256" key="2">
    <source>
        <dbReference type="ARBA" id="ARBA00023033"/>
    </source>
</evidence>
<accession>A0A2I2KQR9</accession>
<feature type="domain" description="Luciferase-like" evidence="3">
    <location>
        <begin position="10"/>
        <end position="303"/>
    </location>
</feature>
<dbReference type="GO" id="GO:0004497">
    <property type="term" value="F:monooxygenase activity"/>
    <property type="evidence" value="ECO:0007669"/>
    <property type="project" value="UniProtKB-KW"/>
</dbReference>
<sequence>MDLGLISFGSLLPDPRTGVALSQRQRLRDVVRAAADAEEFGYAWYAVGEHHFGERDVIPSPAVVLAAIAEHTSTIRLATGTTLVANRDPVLVAEDYALVDLLSDGRLELVAGASFFPDPWTVFGHDPQVKAARKREAVELLLRLWTEDRVTWQGRFRPPLDDVRVQPRPAQAAPPLWISAGVGSGSVRLAVDHGLPLIAGTTARPPVDFVDVFDAYRREWSLAGRPGPSGRLGAASHVFVAPTSQAARATWSQYITSYLSARLPSHGGSPRPFDFDEYIGPDGPAICGSPAEVVDRLGALHGLWGHDLHLLAIDIGGIPADEVRAATELLASDVLPQVASLGATAARPPADPVASRA</sequence>
<reference evidence="4 5" key="1">
    <citation type="submission" date="2017-06" db="EMBL/GenBank/DDBJ databases">
        <authorList>
            <person name="Kim H.J."/>
            <person name="Triplett B.A."/>
        </authorList>
    </citation>
    <scope>NUCLEOTIDE SEQUENCE [LARGE SCALE GENOMIC DNA]</scope>
    <source>
        <strain evidence="4">FRACA_ARgP5</strain>
    </source>
</reference>
<keyword evidence="5" id="KW-1185">Reference proteome</keyword>
<dbReference type="AlphaFoldDB" id="A0A2I2KQR9"/>
<dbReference type="EMBL" id="FZMO01000128">
    <property type="protein sequence ID" value="SNQ47999.1"/>
    <property type="molecule type" value="Genomic_DNA"/>
</dbReference>
<evidence type="ECO:0000313" key="5">
    <source>
        <dbReference type="Proteomes" id="UP000234331"/>
    </source>
</evidence>
<dbReference type="PANTHER" id="PTHR30137:SF8">
    <property type="entry name" value="BLR5498 PROTEIN"/>
    <property type="match status" value="1"/>
</dbReference>
<evidence type="ECO:0000313" key="4">
    <source>
        <dbReference type="EMBL" id="SNQ47999.1"/>
    </source>
</evidence>
<name>A0A2I2KQR9_9ACTN</name>
<dbReference type="GO" id="GO:0016705">
    <property type="term" value="F:oxidoreductase activity, acting on paired donors, with incorporation or reduction of molecular oxygen"/>
    <property type="evidence" value="ECO:0007669"/>
    <property type="project" value="InterPro"/>
</dbReference>
<dbReference type="RefSeq" id="WP_101831756.1">
    <property type="nucleotide sequence ID" value="NZ_FZMO01000128.1"/>
</dbReference>